<dbReference type="SUPFAM" id="SSF50156">
    <property type="entry name" value="PDZ domain-like"/>
    <property type="match status" value="1"/>
</dbReference>
<organism evidence="4 5">
    <name type="scientific">Anaerocolumna jejuensis DSM 15929</name>
    <dbReference type="NCBI Taxonomy" id="1121322"/>
    <lineage>
        <taxon>Bacteria</taxon>
        <taxon>Bacillati</taxon>
        <taxon>Bacillota</taxon>
        <taxon>Clostridia</taxon>
        <taxon>Lachnospirales</taxon>
        <taxon>Lachnospiraceae</taxon>
        <taxon>Anaerocolumna</taxon>
    </lineage>
</organism>
<reference evidence="4 5" key="1">
    <citation type="submission" date="2016-11" db="EMBL/GenBank/DDBJ databases">
        <authorList>
            <person name="Jaros S."/>
            <person name="Januszkiewicz K."/>
            <person name="Wedrychowicz H."/>
        </authorList>
    </citation>
    <scope>NUCLEOTIDE SEQUENCE [LARGE SCALE GENOMIC DNA]</scope>
    <source>
        <strain evidence="4 5">DSM 15929</strain>
    </source>
</reference>
<dbReference type="Gene3D" id="2.30.42.10">
    <property type="match status" value="1"/>
</dbReference>
<dbReference type="Pfam" id="PF04459">
    <property type="entry name" value="DUF512"/>
    <property type="match status" value="1"/>
</dbReference>
<dbReference type="Pfam" id="PF17820">
    <property type="entry name" value="PDZ_6"/>
    <property type="match status" value="1"/>
</dbReference>
<dbReference type="EMBL" id="FRAC01000006">
    <property type="protein sequence ID" value="SHJ56507.1"/>
    <property type="molecule type" value="Genomic_DNA"/>
</dbReference>
<evidence type="ECO:0000259" key="1">
    <source>
        <dbReference type="Pfam" id="PF04459"/>
    </source>
</evidence>
<dbReference type="InterPro" id="IPR058240">
    <property type="entry name" value="rSAM_sf"/>
</dbReference>
<gene>
    <name evidence="4" type="ORF">SAMN02745136_00398</name>
</gene>
<name>A0A1M6KCE4_9FIRM</name>
<feature type="domain" description="Putative radical SAM N-terminal" evidence="3">
    <location>
        <begin position="71"/>
        <end position="221"/>
    </location>
</feature>
<dbReference type="STRING" id="1121322.SAMN02745136_00398"/>
<evidence type="ECO:0000313" key="4">
    <source>
        <dbReference type="EMBL" id="SHJ56507.1"/>
    </source>
</evidence>
<evidence type="ECO:0000259" key="2">
    <source>
        <dbReference type="Pfam" id="PF17820"/>
    </source>
</evidence>
<feature type="domain" description="DUF512" evidence="1">
    <location>
        <begin position="224"/>
        <end position="439"/>
    </location>
</feature>
<dbReference type="InterPro" id="IPR036034">
    <property type="entry name" value="PDZ_sf"/>
</dbReference>
<dbReference type="InterPro" id="IPR007549">
    <property type="entry name" value="DUF512"/>
</dbReference>
<dbReference type="InterPro" id="IPR045375">
    <property type="entry name" value="Put_radical_SAM-like_N"/>
</dbReference>
<evidence type="ECO:0000259" key="3">
    <source>
        <dbReference type="Pfam" id="PF19238"/>
    </source>
</evidence>
<dbReference type="Pfam" id="PF19238">
    <property type="entry name" value="Radical_SAM_2"/>
    <property type="match status" value="1"/>
</dbReference>
<dbReference type="SUPFAM" id="SSF102114">
    <property type="entry name" value="Radical SAM enzymes"/>
    <property type="match status" value="1"/>
</dbReference>
<dbReference type="AlphaFoldDB" id="A0A1M6KCE4"/>
<keyword evidence="5" id="KW-1185">Reference proteome</keyword>
<protein>
    <submittedName>
        <fullName evidence="4">Putative radical SAM enzyme, TIGR03279 family</fullName>
    </submittedName>
</protein>
<proteinExistence type="predicted"/>
<dbReference type="InterPro" id="IPR041489">
    <property type="entry name" value="PDZ_6"/>
</dbReference>
<evidence type="ECO:0000313" key="5">
    <source>
        <dbReference type="Proteomes" id="UP000184386"/>
    </source>
</evidence>
<accession>A0A1M6KCE4</accession>
<dbReference type="OrthoDB" id="9774724at2"/>
<dbReference type="RefSeq" id="WP_073272401.1">
    <property type="nucleotide sequence ID" value="NZ_FRAC01000006.1"/>
</dbReference>
<dbReference type="Proteomes" id="UP000184386">
    <property type="component" value="Unassembled WGS sequence"/>
</dbReference>
<feature type="domain" description="PDZ" evidence="2">
    <location>
        <begin position="10"/>
        <end position="51"/>
    </location>
</feature>
<sequence>MNKKPKGHLIRTVMPDSIGEEMGIEPGDYLIAINDEEIDDVFDYQYLIKDEYIETLIRKSNGEEWILEIDKEYDEDLGIDFENSLMSDYRSCHNKCIFCFIDQMPKGMRETLYFKDDDSRLSFLQGNYITLTNMSEKDINRIVRFNLAPINISVQTTNPELRCKMLHNRFAGQALKSLDKLYEGRIEMNGQIVLCKNVNDGTELERSINDLSKYLPFMRSVSVVPAGITKYRDGLYPLALYSKEEAGEVIDLIESHQQEYYDNFGLHFIHASDEFYITAEREFPEEERYDGYIQLENGVGMMRLFINEFHEALKNLLESKEYNDLKLSVQRNITVATGKLAYKTLRSFSEEIMQAFPNIKINVVCIRNDFFGETITVAGLITGQDLIKQLKELKEKGTDLGDSLLIPSSMLRTGENVFLDDITAEEVVKELKIELVPIESGGKDFLYSVLNKDHRMMRNNENFVYVKAYEE</sequence>